<gene>
    <name evidence="1" type="ORF">WH297_08305</name>
</gene>
<reference evidence="1 2" key="1">
    <citation type="submission" date="2023-12" db="EMBL/GenBank/DDBJ databases">
        <title>Gut-associated functions are favored during microbiome assembly across C. elegans life.</title>
        <authorList>
            <person name="Zimmermann J."/>
        </authorList>
    </citation>
    <scope>NUCLEOTIDE SEQUENCE [LARGE SCALE GENOMIC DNA]</scope>
    <source>
        <strain evidence="1 2">MYb71</strain>
    </source>
</reference>
<proteinExistence type="predicted"/>
<dbReference type="Proteomes" id="UP001375812">
    <property type="component" value="Unassembled WGS sequence"/>
</dbReference>
<name>A0ABU8PBW9_9HYPH</name>
<sequence>MRRTVQLLATRMKNAFLRVPAFLEQPWREMKLNAEEIAARRRSRLDRGEHNFLWCWQHRGFW</sequence>
<dbReference type="RefSeq" id="WP_146114435.1">
    <property type="nucleotide sequence ID" value="NZ_JBBGZH010000001.1"/>
</dbReference>
<evidence type="ECO:0000313" key="1">
    <source>
        <dbReference type="EMBL" id="MEJ5019740.1"/>
    </source>
</evidence>
<comment type="caution">
    <text evidence="1">The sequence shown here is derived from an EMBL/GenBank/DDBJ whole genome shotgun (WGS) entry which is preliminary data.</text>
</comment>
<protein>
    <submittedName>
        <fullName evidence="1">Uncharacterized protein</fullName>
    </submittedName>
</protein>
<evidence type="ECO:0000313" key="2">
    <source>
        <dbReference type="Proteomes" id="UP001375812"/>
    </source>
</evidence>
<keyword evidence="2" id="KW-1185">Reference proteome</keyword>
<dbReference type="EMBL" id="JBBGZH010000001">
    <property type="protein sequence ID" value="MEJ5019740.1"/>
    <property type="molecule type" value="Genomic_DNA"/>
</dbReference>
<organism evidence="1 2">
    <name type="scientific">Ochrobactrum vermis</name>
    <dbReference type="NCBI Taxonomy" id="1827297"/>
    <lineage>
        <taxon>Bacteria</taxon>
        <taxon>Pseudomonadati</taxon>
        <taxon>Pseudomonadota</taxon>
        <taxon>Alphaproteobacteria</taxon>
        <taxon>Hyphomicrobiales</taxon>
        <taxon>Brucellaceae</taxon>
        <taxon>Brucella/Ochrobactrum group</taxon>
        <taxon>Ochrobactrum</taxon>
    </lineage>
</organism>
<accession>A0ABU8PBW9</accession>